<protein>
    <submittedName>
        <fullName evidence="9">FtsX-like permease family protein</fullName>
    </submittedName>
</protein>
<evidence type="ECO:0000256" key="3">
    <source>
        <dbReference type="ARBA" id="ARBA00022692"/>
    </source>
</evidence>
<dbReference type="RefSeq" id="WP_236087808.1">
    <property type="nucleotide sequence ID" value="NZ_JAKGSG010000013.1"/>
</dbReference>
<evidence type="ECO:0000256" key="2">
    <source>
        <dbReference type="ARBA" id="ARBA00022475"/>
    </source>
</evidence>
<feature type="transmembrane region" description="Helical" evidence="7">
    <location>
        <begin position="528"/>
        <end position="547"/>
    </location>
</feature>
<evidence type="ECO:0000259" key="8">
    <source>
        <dbReference type="Pfam" id="PF02687"/>
    </source>
</evidence>
<comment type="similarity">
    <text evidence="6">Belongs to the ABC-4 integral membrane protein family.</text>
</comment>
<evidence type="ECO:0000256" key="6">
    <source>
        <dbReference type="ARBA" id="ARBA00038076"/>
    </source>
</evidence>
<evidence type="ECO:0000256" key="7">
    <source>
        <dbReference type="SAM" id="Phobius"/>
    </source>
</evidence>
<keyword evidence="10" id="KW-1185">Reference proteome</keyword>
<dbReference type="EMBL" id="JAKGSG010000013">
    <property type="protein sequence ID" value="MCF4120095.1"/>
    <property type="molecule type" value="Genomic_DNA"/>
</dbReference>
<comment type="subcellular location">
    <subcellularLocation>
        <location evidence="1">Cell membrane</location>
        <topology evidence="1">Multi-pass membrane protein</topology>
    </subcellularLocation>
</comment>
<accession>A0AA41QC59</accession>
<feature type="transmembrane region" description="Helical" evidence="7">
    <location>
        <begin position="345"/>
        <end position="371"/>
    </location>
</feature>
<evidence type="ECO:0000256" key="1">
    <source>
        <dbReference type="ARBA" id="ARBA00004651"/>
    </source>
</evidence>
<feature type="transmembrane region" description="Helical" evidence="7">
    <location>
        <begin position="391"/>
        <end position="410"/>
    </location>
</feature>
<gene>
    <name evidence="9" type="ORF">L1785_03805</name>
</gene>
<feature type="transmembrane region" description="Helical" evidence="7">
    <location>
        <begin position="789"/>
        <end position="814"/>
    </location>
</feature>
<dbReference type="Proteomes" id="UP001165405">
    <property type="component" value="Unassembled WGS sequence"/>
</dbReference>
<keyword evidence="5 7" id="KW-0472">Membrane</keyword>
<feature type="transmembrane region" description="Helical" evidence="7">
    <location>
        <begin position="288"/>
        <end position="310"/>
    </location>
</feature>
<sequence length="871" mass="87965">MPTSYPTARLTLGQMRRSVGRLTAAGVAIAIGTAFVTVTLLAGGVITRTTYDMVAASYAGADVVVSVDDDQGLAAFDAETVEKVAAVDGVAAVQPVVGYYGDLRNGGKGGYLAFAPVPVEPRLSPLELTDGAWPASGDEVALTTKVAERLGAGIGDTVTLRRTVYPEGWADSRSEDPAAELGEPEEVTEELEVTGLTDDPYGAYAGYGGAAAVTSVTIDAWNADEPSPYLVTELLVALDTPPEGTTVPAGLDDAIHAATAAVAGDVAVKTTQERAEDQTAAQTGGQNLVFLVFVLTFAAIALLVAAMVITNTFQVLVAQRTRTLALLRCIGAGTGQLYRSVLLEAAVLGAIASAAGILAGGVLAQVALLVAPAFDLGVPLPGAITPTWQSVVLPFAVGIGVTVLAALAPARAATRVAPLAALRPADAPTLRARSGRARLVIAILCTLGGFAALGLGVVLGMNGGPQFGLVASVLGGALSFFGVVLSSVLWLPRVAAGLGALVARTGPAARLAVANTLRNPRRTAATSTALLIGVTLVTMMSTGAASARSSGDVMLDEAFPYDLSVAPSDERYLADVHDATAATEGVAATAKVAHAILTVGDVEGLEVTAADPAELARVVNTPDDAERLTEGSILLTQEAAESLSVAAGEPVTVTGPEGSIDLSVVLTASAPLNRTLTSADLARVAGDDTWTDVWAHLGGGDDPTTVLADVQQAVGQVDGSALVMGPAAQAAQFRQVVDVILGIVVGLLAVAVVIALIGVTNTLSLSVIERTRESATLRAIGLSKEQLRGMLAVEGMLIAGVGAVLGVALGLVYGWAGAATALSLMGEVQYAVPWTDVIVVIVVALVAGLLASVVPARAAARTSPVAALAVE</sequence>
<feature type="domain" description="ABC3 transporter permease C-terminal" evidence="8">
    <location>
        <begin position="296"/>
        <end position="416"/>
    </location>
</feature>
<feature type="transmembrane region" description="Helical" evidence="7">
    <location>
        <begin position="834"/>
        <end position="854"/>
    </location>
</feature>
<feature type="domain" description="ABC3 transporter permease C-terminal" evidence="8">
    <location>
        <begin position="747"/>
        <end position="864"/>
    </location>
</feature>
<keyword evidence="4 7" id="KW-1133">Transmembrane helix</keyword>
<feature type="transmembrane region" description="Helical" evidence="7">
    <location>
        <begin position="21"/>
        <end position="46"/>
    </location>
</feature>
<feature type="transmembrane region" description="Helical" evidence="7">
    <location>
        <begin position="739"/>
        <end position="768"/>
    </location>
</feature>
<keyword evidence="2" id="KW-1003">Cell membrane</keyword>
<dbReference type="InterPro" id="IPR050250">
    <property type="entry name" value="Macrolide_Exporter_MacB"/>
</dbReference>
<dbReference type="Pfam" id="PF02687">
    <property type="entry name" value="FtsX"/>
    <property type="match status" value="2"/>
</dbReference>
<organism evidence="9 10">
    <name type="scientific">Antribacter soli</name>
    <dbReference type="NCBI Taxonomy" id="2910976"/>
    <lineage>
        <taxon>Bacteria</taxon>
        <taxon>Bacillati</taxon>
        <taxon>Actinomycetota</taxon>
        <taxon>Actinomycetes</taxon>
        <taxon>Micrococcales</taxon>
        <taxon>Promicromonosporaceae</taxon>
        <taxon>Antribacter</taxon>
    </lineage>
</organism>
<proteinExistence type="inferred from homology"/>
<dbReference type="AlphaFoldDB" id="A0AA41QC59"/>
<dbReference type="PANTHER" id="PTHR30572:SF4">
    <property type="entry name" value="ABC TRANSPORTER PERMEASE YTRF"/>
    <property type="match status" value="1"/>
</dbReference>
<dbReference type="PANTHER" id="PTHR30572">
    <property type="entry name" value="MEMBRANE COMPONENT OF TRANSPORTER-RELATED"/>
    <property type="match status" value="1"/>
</dbReference>
<evidence type="ECO:0000256" key="5">
    <source>
        <dbReference type="ARBA" id="ARBA00023136"/>
    </source>
</evidence>
<reference evidence="9" key="1">
    <citation type="submission" date="2022-01" db="EMBL/GenBank/DDBJ databases">
        <title>Antribacter sp. nov., isolated from Guizhou of China.</title>
        <authorList>
            <person name="Chengliang C."/>
            <person name="Ya Z."/>
        </authorList>
    </citation>
    <scope>NUCLEOTIDE SEQUENCE</scope>
    <source>
        <strain evidence="9">KLBMP 9083</strain>
    </source>
</reference>
<name>A0AA41QC59_9MICO</name>
<evidence type="ECO:0000313" key="9">
    <source>
        <dbReference type="EMBL" id="MCF4120095.1"/>
    </source>
</evidence>
<dbReference type="GO" id="GO:0005886">
    <property type="term" value="C:plasma membrane"/>
    <property type="evidence" value="ECO:0007669"/>
    <property type="project" value="UniProtKB-SubCell"/>
</dbReference>
<evidence type="ECO:0000256" key="4">
    <source>
        <dbReference type="ARBA" id="ARBA00022989"/>
    </source>
</evidence>
<keyword evidence="3 7" id="KW-0812">Transmembrane</keyword>
<dbReference type="InterPro" id="IPR003838">
    <property type="entry name" value="ABC3_permease_C"/>
</dbReference>
<evidence type="ECO:0000313" key="10">
    <source>
        <dbReference type="Proteomes" id="UP001165405"/>
    </source>
</evidence>
<comment type="caution">
    <text evidence="9">The sequence shown here is derived from an EMBL/GenBank/DDBJ whole genome shotgun (WGS) entry which is preliminary data.</text>
</comment>
<feature type="transmembrane region" description="Helical" evidence="7">
    <location>
        <begin position="439"/>
        <end position="461"/>
    </location>
</feature>
<dbReference type="GO" id="GO:0022857">
    <property type="term" value="F:transmembrane transporter activity"/>
    <property type="evidence" value="ECO:0007669"/>
    <property type="project" value="TreeGrafter"/>
</dbReference>